<dbReference type="Gene3D" id="1.10.10.60">
    <property type="entry name" value="Homeodomain-like"/>
    <property type="match status" value="1"/>
</dbReference>
<dbReference type="GO" id="GO:0003677">
    <property type="term" value="F:DNA binding"/>
    <property type="evidence" value="ECO:0007669"/>
    <property type="project" value="UniProtKB-UniRule"/>
</dbReference>
<dbReference type="AlphaFoldDB" id="A0A495J300"/>
<sequence>MSNVQKDRILEGAEELFFKAGIRSVTMDEIARNLGMSKKTIYQFYRDKDEIVSALVQKNLEQDKCQMIDIAQRSTNVMEEMINMMKHSEEFFSKVNPILIHDMQKYYPEAWQYFQQFKANVVIDSMQDILDRGIEQGYVRSDIDTKVMARMRVWQIELGFDNNVFPHNEFNSWQVQLQFLEHFIYGICTEKGYQIINEYKSILEHN</sequence>
<name>A0A495J300_9SPHI</name>
<dbReference type="SUPFAM" id="SSF46689">
    <property type="entry name" value="Homeodomain-like"/>
    <property type="match status" value="1"/>
</dbReference>
<evidence type="ECO:0000313" key="4">
    <source>
        <dbReference type="EMBL" id="RKR82724.1"/>
    </source>
</evidence>
<keyword evidence="1 2" id="KW-0238">DNA-binding</keyword>
<dbReference type="PANTHER" id="PTHR43479">
    <property type="entry name" value="ACREF/ENVCD OPERON REPRESSOR-RELATED"/>
    <property type="match status" value="1"/>
</dbReference>
<proteinExistence type="predicted"/>
<dbReference type="RefSeq" id="WP_121198300.1">
    <property type="nucleotide sequence ID" value="NZ_RBKU01000001.1"/>
</dbReference>
<dbReference type="EMBL" id="RBKU01000001">
    <property type="protein sequence ID" value="RKR82724.1"/>
    <property type="molecule type" value="Genomic_DNA"/>
</dbReference>
<evidence type="ECO:0000256" key="1">
    <source>
        <dbReference type="ARBA" id="ARBA00023125"/>
    </source>
</evidence>
<organism evidence="4 5">
    <name type="scientific">Mucilaginibacter gracilis</name>
    <dbReference type="NCBI Taxonomy" id="423350"/>
    <lineage>
        <taxon>Bacteria</taxon>
        <taxon>Pseudomonadati</taxon>
        <taxon>Bacteroidota</taxon>
        <taxon>Sphingobacteriia</taxon>
        <taxon>Sphingobacteriales</taxon>
        <taxon>Sphingobacteriaceae</taxon>
        <taxon>Mucilaginibacter</taxon>
    </lineage>
</organism>
<dbReference type="InterPro" id="IPR001647">
    <property type="entry name" value="HTH_TetR"/>
</dbReference>
<feature type="domain" description="HTH tetR-type" evidence="3">
    <location>
        <begin position="3"/>
        <end position="63"/>
    </location>
</feature>
<gene>
    <name evidence="4" type="ORF">BDD43_2909</name>
</gene>
<dbReference type="Proteomes" id="UP000268007">
    <property type="component" value="Unassembled WGS sequence"/>
</dbReference>
<accession>A0A495J300</accession>
<evidence type="ECO:0000313" key="5">
    <source>
        <dbReference type="Proteomes" id="UP000268007"/>
    </source>
</evidence>
<dbReference type="PROSITE" id="PS50977">
    <property type="entry name" value="HTH_TETR_2"/>
    <property type="match status" value="1"/>
</dbReference>
<dbReference type="SUPFAM" id="SSF48498">
    <property type="entry name" value="Tetracyclin repressor-like, C-terminal domain"/>
    <property type="match status" value="1"/>
</dbReference>
<dbReference type="PRINTS" id="PR00455">
    <property type="entry name" value="HTHTETR"/>
</dbReference>
<keyword evidence="5" id="KW-1185">Reference proteome</keyword>
<evidence type="ECO:0000259" key="3">
    <source>
        <dbReference type="PROSITE" id="PS50977"/>
    </source>
</evidence>
<dbReference type="InterPro" id="IPR036271">
    <property type="entry name" value="Tet_transcr_reg_TetR-rel_C_sf"/>
</dbReference>
<dbReference type="Pfam" id="PF00440">
    <property type="entry name" value="TetR_N"/>
    <property type="match status" value="1"/>
</dbReference>
<protein>
    <submittedName>
        <fullName evidence="4">TetR family transcriptional regulator</fullName>
    </submittedName>
</protein>
<comment type="caution">
    <text evidence="4">The sequence shown here is derived from an EMBL/GenBank/DDBJ whole genome shotgun (WGS) entry which is preliminary data.</text>
</comment>
<dbReference type="Gene3D" id="1.10.357.10">
    <property type="entry name" value="Tetracycline Repressor, domain 2"/>
    <property type="match status" value="1"/>
</dbReference>
<dbReference type="OrthoDB" id="881297at2"/>
<reference evidence="4 5" key="1">
    <citation type="submission" date="2018-10" db="EMBL/GenBank/DDBJ databases">
        <title>Genomic Encyclopedia of Archaeal and Bacterial Type Strains, Phase II (KMG-II): from individual species to whole genera.</title>
        <authorList>
            <person name="Goeker M."/>
        </authorList>
    </citation>
    <scope>NUCLEOTIDE SEQUENCE [LARGE SCALE GENOMIC DNA]</scope>
    <source>
        <strain evidence="4 5">DSM 18602</strain>
    </source>
</reference>
<evidence type="ECO:0000256" key="2">
    <source>
        <dbReference type="PROSITE-ProRule" id="PRU00335"/>
    </source>
</evidence>
<feature type="DNA-binding region" description="H-T-H motif" evidence="2">
    <location>
        <begin position="26"/>
        <end position="45"/>
    </location>
</feature>
<dbReference type="PANTHER" id="PTHR43479:SF11">
    <property type="entry name" value="ACREF_ENVCD OPERON REPRESSOR-RELATED"/>
    <property type="match status" value="1"/>
</dbReference>
<dbReference type="InterPro" id="IPR050624">
    <property type="entry name" value="HTH-type_Tx_Regulator"/>
</dbReference>
<dbReference type="InterPro" id="IPR009057">
    <property type="entry name" value="Homeodomain-like_sf"/>
</dbReference>